<reference evidence="3" key="1">
    <citation type="submission" date="2022-10" db="EMBL/GenBank/DDBJ databases">
        <title>Puccinia triticina Genome sequencing and assembly.</title>
        <authorList>
            <person name="Li C."/>
        </authorList>
    </citation>
    <scope>NUCLEOTIDE SEQUENCE</scope>
    <source>
        <strain evidence="3">Pt15</strain>
    </source>
</reference>
<evidence type="ECO:0000256" key="1">
    <source>
        <dbReference type="SAM" id="MobiDB-lite"/>
    </source>
</evidence>
<evidence type="ECO:0000313" key="4">
    <source>
        <dbReference type="Proteomes" id="UP001164743"/>
    </source>
</evidence>
<protein>
    <recommendedName>
        <fullName evidence="5">Fungal-type protein kinase domain-containing protein</fullName>
    </recommendedName>
</protein>
<dbReference type="RefSeq" id="XP_053018054.1">
    <property type="nucleotide sequence ID" value="XM_053166875.1"/>
</dbReference>
<feature type="signal peptide" evidence="2">
    <location>
        <begin position="1"/>
        <end position="24"/>
    </location>
</feature>
<keyword evidence="4" id="KW-1185">Reference proteome</keyword>
<organism evidence="3 4">
    <name type="scientific">Puccinia triticina</name>
    <dbReference type="NCBI Taxonomy" id="208348"/>
    <lineage>
        <taxon>Eukaryota</taxon>
        <taxon>Fungi</taxon>
        <taxon>Dikarya</taxon>
        <taxon>Basidiomycota</taxon>
        <taxon>Pucciniomycotina</taxon>
        <taxon>Pucciniomycetes</taxon>
        <taxon>Pucciniales</taxon>
        <taxon>Pucciniaceae</taxon>
        <taxon>Puccinia</taxon>
    </lineage>
</organism>
<dbReference type="EMBL" id="CP110422">
    <property type="protein sequence ID" value="WAQ82499.1"/>
    <property type="molecule type" value="Genomic_DNA"/>
</dbReference>
<dbReference type="GeneID" id="77807770"/>
<feature type="compositionally biased region" description="Basic and acidic residues" evidence="1">
    <location>
        <begin position="88"/>
        <end position="98"/>
    </location>
</feature>
<feature type="region of interest" description="Disordered" evidence="1">
    <location>
        <begin position="44"/>
        <end position="108"/>
    </location>
</feature>
<evidence type="ECO:0000256" key="2">
    <source>
        <dbReference type="SAM" id="SignalP"/>
    </source>
</evidence>
<evidence type="ECO:0008006" key="5">
    <source>
        <dbReference type="Google" id="ProtNLM"/>
    </source>
</evidence>
<evidence type="ECO:0000313" key="3">
    <source>
        <dbReference type="EMBL" id="WAQ82499.1"/>
    </source>
</evidence>
<proteinExistence type="predicted"/>
<keyword evidence="2" id="KW-0732">Signal</keyword>
<name>A0ABY7CBF1_9BASI</name>
<dbReference type="Proteomes" id="UP001164743">
    <property type="component" value="Chromosome 2A"/>
</dbReference>
<sequence>MRKSRPSAHFLALASWLLAQLILAGHEFLCTEPCPSSALGLDLSKQGPTSAASHADAGRAVRQPAGRKKHRLTNPMGPTWQERRVRRKGSDPLEHVRPTDSPIPLPLGQRNIKNKVAIVLNHQEEEPRRIGLDFDLNGTPPSSPPGQEVPVEYVPGEHVPVEQAAPLERIAQHEVMPEEQPAHAHPVDSLDMNDPIPPEFKPILSQVQVAVVHPKLLIKYHTPLKDHISSHPARFPVGKASKFVEQINGLAVYFERCTRLSSTSEMMFAPRIAKLSKPKPSAAKDRGIYQHPSKINTLLGNLIKCILFAHGAFLKQIECPVEQEIKKHDSLMRWLTELILSTANHLPIFGAISHSKYTNLKKKGSAPAQKHVIHSLRGRSDDPTSEFYNDFTPLTLIGIWYKREAPEEWAQHFQSSESTFWLRMGQSMDAAKKSRRWKSGKWVEQALGHQKSAGAEVIDFDLLGLQQGINPQGCGRSWVEKHSWVVDRDNYQPSEVENRIIMEHRRVLESVDSRRIYKPMKTITGVRATLNVAVENTTGKEVWVVKVLDSMSRALRIDALETKMTRLLEGLRQYHQTLIRYIEHSGIQTIPDAHNAFLDWLSEMILNPSARPLHLPLFGYVSNSELADGVLPRDETRFNPIQHWVLRYIAVPDKSRATLNVLSLLGYWYKKHQPDYWRAHFYNEENFGRLFEHAKNLEANLGCPNSPLEW</sequence>
<gene>
    <name evidence="3" type="ORF">PtA15_2A816</name>
</gene>
<accession>A0ABY7CBF1</accession>
<feature type="chain" id="PRO_5046840831" description="Fungal-type protein kinase domain-containing protein" evidence="2">
    <location>
        <begin position="25"/>
        <end position="710"/>
    </location>
</feature>